<dbReference type="InterPro" id="IPR038601">
    <property type="entry name" value="MttB-like_sf"/>
</dbReference>
<proteinExistence type="inferred from homology"/>
<evidence type="ECO:0000256" key="1">
    <source>
        <dbReference type="ARBA" id="ARBA00007137"/>
    </source>
</evidence>
<dbReference type="OrthoDB" id="7811620at2"/>
<dbReference type="GO" id="GO:0008168">
    <property type="term" value="F:methyltransferase activity"/>
    <property type="evidence" value="ECO:0007669"/>
    <property type="project" value="UniProtKB-KW"/>
</dbReference>
<dbReference type="AlphaFoldDB" id="A0A3D9HMP8"/>
<sequence length="433" mass="46398">MQQTPVWRVIVAALSDLQLRAFPEPLAGTVSVPVLSQDQLAAIEADADKILAEIGIAFRDDPESLALLDGMGAKIDGDIARMDGAALRRVISSAPSSFAIKSRNPDRDLMVGTGKRVFVPSYGTPNVRHLDGSYGLGSLADYHMLVRLAHDMPIINHTGTLLCFPHDLSEGHRPLEVVAAHLKLSDKPFMGSVLTPDGCADAIDLTAAVVGDDEMDRHCYLMHLINSNPPLVYVEKALKTLRTAAIRNQGCLVTAYAMMGASSSVSLMGTLAQLYAEVMAGAALSQLVRPGAPVIGGIYAIPFSMRSMIPVFGDPVAALAQMAGCQLVRRLGLPTRGEGGITSSNTFDGQAAAESAFNMTASFHAGADFILHSVGWLENGRTISIDKFERESDWLSTVIGHPDHSEKPPVPLTQSQEQSLSALLKELRHRRSE</sequence>
<dbReference type="EMBL" id="QRDW01000004">
    <property type="protein sequence ID" value="RED50739.1"/>
    <property type="molecule type" value="Genomic_DNA"/>
</dbReference>
<gene>
    <name evidence="4" type="ORF">DFP90_10410</name>
</gene>
<comment type="caution">
    <text evidence="4">The sequence shown here is derived from an EMBL/GenBank/DDBJ whole genome shotgun (WGS) entry which is preliminary data.</text>
</comment>
<dbReference type="Pfam" id="PF06253">
    <property type="entry name" value="MTTB"/>
    <property type="match status" value="1"/>
</dbReference>
<accession>A0A3D9HMP8</accession>
<keyword evidence="3 4" id="KW-0808">Transferase</keyword>
<evidence type="ECO:0000256" key="2">
    <source>
        <dbReference type="ARBA" id="ARBA00022603"/>
    </source>
</evidence>
<keyword evidence="2 4" id="KW-0489">Methyltransferase</keyword>
<dbReference type="Gene3D" id="3.20.20.480">
    <property type="entry name" value="Trimethylamine methyltransferase-like"/>
    <property type="match status" value="1"/>
</dbReference>
<protein>
    <submittedName>
        <fullName evidence="4">Trimethylamine--corrinoid protein Co-methyltransferase</fullName>
    </submittedName>
</protein>
<dbReference type="InterPro" id="IPR010426">
    <property type="entry name" value="MTTB_MeTrfase"/>
</dbReference>
<dbReference type="GO" id="GO:0015948">
    <property type="term" value="P:methanogenesis"/>
    <property type="evidence" value="ECO:0007669"/>
    <property type="project" value="InterPro"/>
</dbReference>
<evidence type="ECO:0000313" key="4">
    <source>
        <dbReference type="EMBL" id="RED50739.1"/>
    </source>
</evidence>
<evidence type="ECO:0000256" key="3">
    <source>
        <dbReference type="ARBA" id="ARBA00022679"/>
    </source>
</evidence>
<comment type="similarity">
    <text evidence="1">Belongs to the trimethylamine methyltransferase family.</text>
</comment>
<organism evidence="4 5">
    <name type="scientific">Aestuariispira insulae</name>
    <dbReference type="NCBI Taxonomy" id="1461337"/>
    <lineage>
        <taxon>Bacteria</taxon>
        <taxon>Pseudomonadati</taxon>
        <taxon>Pseudomonadota</taxon>
        <taxon>Alphaproteobacteria</taxon>
        <taxon>Rhodospirillales</taxon>
        <taxon>Kiloniellaceae</taxon>
        <taxon>Aestuariispira</taxon>
    </lineage>
</organism>
<evidence type="ECO:0000313" key="5">
    <source>
        <dbReference type="Proteomes" id="UP000256845"/>
    </source>
</evidence>
<name>A0A3D9HMP8_9PROT</name>
<reference evidence="4 5" key="1">
    <citation type="submission" date="2018-07" db="EMBL/GenBank/DDBJ databases">
        <title>Genomic Encyclopedia of Type Strains, Phase III (KMG-III): the genomes of soil and plant-associated and newly described type strains.</title>
        <authorList>
            <person name="Whitman W."/>
        </authorList>
    </citation>
    <scope>NUCLEOTIDE SEQUENCE [LARGE SCALE GENOMIC DNA]</scope>
    <source>
        <strain evidence="4 5">CECT 8488</strain>
    </source>
</reference>
<dbReference type="GO" id="GO:0032259">
    <property type="term" value="P:methylation"/>
    <property type="evidence" value="ECO:0007669"/>
    <property type="project" value="UniProtKB-KW"/>
</dbReference>
<dbReference type="RefSeq" id="WP_115936544.1">
    <property type="nucleotide sequence ID" value="NZ_QRDW01000004.1"/>
</dbReference>
<keyword evidence="5" id="KW-1185">Reference proteome</keyword>
<dbReference type="Proteomes" id="UP000256845">
    <property type="component" value="Unassembled WGS sequence"/>
</dbReference>